<feature type="coiled-coil region" evidence="1">
    <location>
        <begin position="34"/>
        <end position="61"/>
    </location>
</feature>
<evidence type="ECO:0000313" key="2">
    <source>
        <dbReference type="EMBL" id="KAH3809793.1"/>
    </source>
</evidence>
<evidence type="ECO:0000256" key="1">
    <source>
        <dbReference type="SAM" id="Coils"/>
    </source>
</evidence>
<protein>
    <submittedName>
        <fullName evidence="2">Uncharacterized protein</fullName>
    </submittedName>
</protein>
<dbReference type="EMBL" id="JAIWYP010000006">
    <property type="protein sequence ID" value="KAH3809793.1"/>
    <property type="molecule type" value="Genomic_DNA"/>
</dbReference>
<sequence>MLLKILRFEDALQKFDKKFTDIFDTFDNNDRKWNGETKTKVDEAKLKMKQVLEEIKQTLQRC</sequence>
<name>A0A9D4JIB8_DREPO</name>
<reference evidence="2" key="1">
    <citation type="journal article" date="2019" name="bioRxiv">
        <title>The Genome of the Zebra Mussel, Dreissena polymorpha: A Resource for Invasive Species Research.</title>
        <authorList>
            <person name="McCartney M.A."/>
            <person name="Auch B."/>
            <person name="Kono T."/>
            <person name="Mallez S."/>
            <person name="Zhang Y."/>
            <person name="Obille A."/>
            <person name="Becker A."/>
            <person name="Abrahante J.E."/>
            <person name="Garbe J."/>
            <person name="Badalamenti J.P."/>
            <person name="Herman A."/>
            <person name="Mangelson H."/>
            <person name="Liachko I."/>
            <person name="Sullivan S."/>
            <person name="Sone E.D."/>
            <person name="Koren S."/>
            <person name="Silverstein K.A.T."/>
            <person name="Beckman K.B."/>
            <person name="Gohl D.M."/>
        </authorList>
    </citation>
    <scope>NUCLEOTIDE SEQUENCE</scope>
    <source>
        <strain evidence="2">Duluth1</strain>
        <tissue evidence="2">Whole animal</tissue>
    </source>
</reference>
<reference evidence="2" key="2">
    <citation type="submission" date="2020-11" db="EMBL/GenBank/DDBJ databases">
        <authorList>
            <person name="McCartney M.A."/>
            <person name="Auch B."/>
            <person name="Kono T."/>
            <person name="Mallez S."/>
            <person name="Becker A."/>
            <person name="Gohl D.M."/>
            <person name="Silverstein K.A.T."/>
            <person name="Koren S."/>
            <person name="Bechman K.B."/>
            <person name="Herman A."/>
            <person name="Abrahante J.E."/>
            <person name="Garbe J."/>
        </authorList>
    </citation>
    <scope>NUCLEOTIDE SEQUENCE</scope>
    <source>
        <strain evidence="2">Duluth1</strain>
        <tissue evidence="2">Whole animal</tissue>
    </source>
</reference>
<gene>
    <name evidence="2" type="ORF">DPMN_138173</name>
</gene>
<proteinExistence type="predicted"/>
<accession>A0A9D4JIB8</accession>
<keyword evidence="1" id="KW-0175">Coiled coil</keyword>
<dbReference type="Proteomes" id="UP000828390">
    <property type="component" value="Unassembled WGS sequence"/>
</dbReference>
<organism evidence="2 3">
    <name type="scientific">Dreissena polymorpha</name>
    <name type="common">Zebra mussel</name>
    <name type="synonym">Mytilus polymorpha</name>
    <dbReference type="NCBI Taxonomy" id="45954"/>
    <lineage>
        <taxon>Eukaryota</taxon>
        <taxon>Metazoa</taxon>
        <taxon>Spiralia</taxon>
        <taxon>Lophotrochozoa</taxon>
        <taxon>Mollusca</taxon>
        <taxon>Bivalvia</taxon>
        <taxon>Autobranchia</taxon>
        <taxon>Heteroconchia</taxon>
        <taxon>Euheterodonta</taxon>
        <taxon>Imparidentia</taxon>
        <taxon>Neoheterodontei</taxon>
        <taxon>Myida</taxon>
        <taxon>Dreissenoidea</taxon>
        <taxon>Dreissenidae</taxon>
        <taxon>Dreissena</taxon>
    </lineage>
</organism>
<comment type="caution">
    <text evidence="2">The sequence shown here is derived from an EMBL/GenBank/DDBJ whole genome shotgun (WGS) entry which is preliminary data.</text>
</comment>
<keyword evidence="3" id="KW-1185">Reference proteome</keyword>
<dbReference type="AlphaFoldDB" id="A0A9D4JIB8"/>
<evidence type="ECO:0000313" key="3">
    <source>
        <dbReference type="Proteomes" id="UP000828390"/>
    </source>
</evidence>